<dbReference type="OrthoDB" id="10003767at2759"/>
<dbReference type="EMBL" id="NHYE01005263">
    <property type="protein sequence ID" value="PPQ75399.1"/>
    <property type="molecule type" value="Genomic_DNA"/>
</dbReference>
<dbReference type="PANTHER" id="PTHR21310">
    <property type="entry name" value="AMINOGLYCOSIDE PHOSPHOTRANSFERASE-RELATED-RELATED"/>
    <property type="match status" value="1"/>
</dbReference>
<name>A0A409WA89_9AGAR</name>
<keyword evidence="3" id="KW-1185">Reference proteome</keyword>
<feature type="compositionally biased region" description="Acidic residues" evidence="1">
    <location>
        <begin position="459"/>
        <end position="478"/>
    </location>
</feature>
<comment type="caution">
    <text evidence="2">The sequence shown here is derived from an EMBL/GenBank/DDBJ whole genome shotgun (WGS) entry which is preliminary data.</text>
</comment>
<reference evidence="2 3" key="1">
    <citation type="journal article" date="2018" name="Evol. Lett.">
        <title>Horizontal gene cluster transfer increased hallucinogenic mushroom diversity.</title>
        <authorList>
            <person name="Reynolds H.T."/>
            <person name="Vijayakumar V."/>
            <person name="Gluck-Thaler E."/>
            <person name="Korotkin H.B."/>
            <person name="Matheny P.B."/>
            <person name="Slot J.C."/>
        </authorList>
    </citation>
    <scope>NUCLEOTIDE SEQUENCE [LARGE SCALE GENOMIC DNA]</scope>
    <source>
        <strain evidence="2 3">SRW20</strain>
    </source>
</reference>
<feature type="compositionally biased region" description="Basic and acidic residues" evidence="1">
    <location>
        <begin position="428"/>
        <end position="447"/>
    </location>
</feature>
<protein>
    <submittedName>
        <fullName evidence="2">Uncharacterized protein</fullName>
    </submittedName>
</protein>
<evidence type="ECO:0000313" key="2">
    <source>
        <dbReference type="EMBL" id="PPQ75399.1"/>
    </source>
</evidence>
<dbReference type="SUPFAM" id="SSF56112">
    <property type="entry name" value="Protein kinase-like (PK-like)"/>
    <property type="match status" value="1"/>
</dbReference>
<gene>
    <name evidence="2" type="ORF">CVT26_015370</name>
</gene>
<dbReference type="PANTHER" id="PTHR21310:SF13">
    <property type="entry name" value="AMINOGLYCOSIDE PHOSPHOTRANSFERASE DOMAIN-CONTAINING PROTEIN"/>
    <property type="match status" value="1"/>
</dbReference>
<dbReference type="Proteomes" id="UP000284706">
    <property type="component" value="Unassembled WGS sequence"/>
</dbReference>
<proteinExistence type="predicted"/>
<sequence length="800" mass="88343">MGVPLAEACARAKVSVGGGAIEVQANKDKQPTRHETVLDSASSHATRSLHARNLGSPSLDRFVLLQKEPAERVDKQPVARTTSFSLLISQSPVMYLDDQKSPQEETRVVYSADDTPAVVTRKAPQAPPLIWDWAVEHEDRKKERKADAALHGATPFEVDRKLLKDVVREKIGVEVGRIQFLSAGEPGFHFAGTCLADVLPAVGTFHKAYLITMINHTAVVARVARRFMPRLKTESEVATIHYLRHRTNVPVSTIYHYDSNPYNRLGGEFILMSKAPGIPLAQVYHGLCYNDLVKLFKNLAAIVIPLFAHRFPAIGSLYFGPDPRAAVTSGSPTPKAAQDRYSAFPFTPTLEIAHFLSNTTPKPSSAIVPTIKTASPEYHVGPIISWPFFGSNRGELSHPTEMDRGPWETTDSYLASCVTREVEGVIRENEGRSAPHRLHLDPAEIHSSRHHSVRAVPGDESDDSDEWNLSESEDEWEGPGDAMYRDYRRMQRTTFLIAHLTQRVETVKKEMNRWLQLMEKLTGLLKKEEGPEEFSLDCHDLSLENIFVDEHDHTKITCIIDWESTTTRPLWACAHVPAFLQSSPFLMKLFREVVSQLPNDPSISVQLPPVTAVAGKPVDLQTLCKEWLYYETHGARLRLAHRFVEWDGWEEGLIDTILGPEDYESEWFKTNSVSAAADVSECLADSGSAKGLLSSPGPRGKALQALVGSSIIGSGALGRGMKLSSKLPILQEQQKEQTLNTTGDICGGRGGELGRRLEAWLTNSGNVDEDREARFVKGASCATASDNAADKTAAVDVEAG</sequence>
<dbReference type="InterPro" id="IPR011009">
    <property type="entry name" value="Kinase-like_dom_sf"/>
</dbReference>
<feature type="compositionally biased region" description="Basic and acidic residues" evidence="1">
    <location>
        <begin position="26"/>
        <end position="37"/>
    </location>
</feature>
<evidence type="ECO:0000313" key="3">
    <source>
        <dbReference type="Proteomes" id="UP000284706"/>
    </source>
</evidence>
<feature type="region of interest" description="Disordered" evidence="1">
    <location>
        <begin position="428"/>
        <end position="480"/>
    </location>
</feature>
<feature type="region of interest" description="Disordered" evidence="1">
    <location>
        <begin position="26"/>
        <end position="48"/>
    </location>
</feature>
<dbReference type="AlphaFoldDB" id="A0A409WA89"/>
<dbReference type="InterPro" id="IPR051678">
    <property type="entry name" value="AGP_Transferase"/>
</dbReference>
<evidence type="ECO:0000256" key="1">
    <source>
        <dbReference type="SAM" id="MobiDB-lite"/>
    </source>
</evidence>
<accession>A0A409WA89</accession>
<dbReference type="STRING" id="231916.A0A409WA89"/>
<dbReference type="InParanoid" id="A0A409WA89"/>
<organism evidence="2 3">
    <name type="scientific">Gymnopilus dilepis</name>
    <dbReference type="NCBI Taxonomy" id="231916"/>
    <lineage>
        <taxon>Eukaryota</taxon>
        <taxon>Fungi</taxon>
        <taxon>Dikarya</taxon>
        <taxon>Basidiomycota</taxon>
        <taxon>Agaricomycotina</taxon>
        <taxon>Agaricomycetes</taxon>
        <taxon>Agaricomycetidae</taxon>
        <taxon>Agaricales</taxon>
        <taxon>Agaricineae</taxon>
        <taxon>Hymenogastraceae</taxon>
        <taxon>Gymnopilus</taxon>
    </lineage>
</organism>